<keyword evidence="3" id="KW-1185">Reference proteome</keyword>
<evidence type="ECO:0000313" key="2">
    <source>
        <dbReference type="EMBL" id="RNA37681.1"/>
    </source>
</evidence>
<evidence type="ECO:0000313" key="3">
    <source>
        <dbReference type="Proteomes" id="UP000276133"/>
    </source>
</evidence>
<sequence length="137" mass="15979">MSPSSVLDLESMELLRSYFFTGLKHKGVLHQMTLIGFLIIIIKLLNDACNTSKILIIYQKEQKKYQQITLLKFDRSSFIKSIWLIEGSSLSNIFKQPLTEFQQIKKSATVHLKINFIRYKLLLKFGKKKAHLNDKKC</sequence>
<keyword evidence="1" id="KW-0812">Transmembrane</keyword>
<organism evidence="2 3">
    <name type="scientific">Brachionus plicatilis</name>
    <name type="common">Marine rotifer</name>
    <name type="synonym">Brachionus muelleri</name>
    <dbReference type="NCBI Taxonomy" id="10195"/>
    <lineage>
        <taxon>Eukaryota</taxon>
        <taxon>Metazoa</taxon>
        <taxon>Spiralia</taxon>
        <taxon>Gnathifera</taxon>
        <taxon>Rotifera</taxon>
        <taxon>Eurotatoria</taxon>
        <taxon>Monogononta</taxon>
        <taxon>Pseudotrocha</taxon>
        <taxon>Ploima</taxon>
        <taxon>Brachionidae</taxon>
        <taxon>Brachionus</taxon>
    </lineage>
</organism>
<feature type="transmembrane region" description="Helical" evidence="1">
    <location>
        <begin position="28"/>
        <end position="45"/>
    </location>
</feature>
<comment type="caution">
    <text evidence="2">The sequence shown here is derived from an EMBL/GenBank/DDBJ whole genome shotgun (WGS) entry which is preliminary data.</text>
</comment>
<dbReference type="Proteomes" id="UP000276133">
    <property type="component" value="Unassembled WGS sequence"/>
</dbReference>
<keyword evidence="1" id="KW-0472">Membrane</keyword>
<evidence type="ECO:0000256" key="1">
    <source>
        <dbReference type="SAM" id="Phobius"/>
    </source>
</evidence>
<gene>
    <name evidence="2" type="ORF">BpHYR1_022647</name>
</gene>
<dbReference type="EMBL" id="REGN01001006">
    <property type="protein sequence ID" value="RNA37681.1"/>
    <property type="molecule type" value="Genomic_DNA"/>
</dbReference>
<dbReference type="AlphaFoldDB" id="A0A3M7SPA0"/>
<accession>A0A3M7SPA0</accession>
<reference evidence="2 3" key="1">
    <citation type="journal article" date="2018" name="Sci. Rep.">
        <title>Genomic signatures of local adaptation to the degree of environmental predictability in rotifers.</title>
        <authorList>
            <person name="Franch-Gras L."/>
            <person name="Hahn C."/>
            <person name="Garcia-Roger E.M."/>
            <person name="Carmona M.J."/>
            <person name="Serra M."/>
            <person name="Gomez A."/>
        </authorList>
    </citation>
    <scope>NUCLEOTIDE SEQUENCE [LARGE SCALE GENOMIC DNA]</scope>
    <source>
        <strain evidence="2">HYR1</strain>
    </source>
</reference>
<keyword evidence="1" id="KW-1133">Transmembrane helix</keyword>
<name>A0A3M7SPA0_BRAPC</name>
<proteinExistence type="predicted"/>
<protein>
    <submittedName>
        <fullName evidence="2">Uncharacterized protein</fullName>
    </submittedName>
</protein>